<comment type="caution">
    <text evidence="2">The sequence shown here is derived from an EMBL/GenBank/DDBJ whole genome shotgun (WGS) entry which is preliminary data.</text>
</comment>
<gene>
    <name evidence="2" type="ORF">PDIGIT_LOCUS6357</name>
</gene>
<dbReference type="Gene3D" id="3.10.129.10">
    <property type="entry name" value="Hotdog Thioesterase"/>
    <property type="match status" value="1"/>
</dbReference>
<dbReference type="PANTHER" id="PTHR28152">
    <property type="entry name" value="HYDROXYACYL-THIOESTER DEHYDRATASE TYPE 2, MITOCHONDRIAL"/>
    <property type="match status" value="1"/>
</dbReference>
<feature type="region of interest" description="Disordered" evidence="1">
    <location>
        <begin position="503"/>
        <end position="534"/>
    </location>
</feature>
<dbReference type="OrthoDB" id="3257538at2759"/>
<keyword evidence="3" id="KW-1185">Reference proteome</keyword>
<protein>
    <submittedName>
        <fullName evidence="2">Uncharacterized protein</fullName>
    </submittedName>
</protein>
<dbReference type="AlphaFoldDB" id="A0A9W4XIL7"/>
<evidence type="ECO:0000256" key="1">
    <source>
        <dbReference type="SAM" id="MobiDB-lite"/>
    </source>
</evidence>
<dbReference type="InterPro" id="IPR029069">
    <property type="entry name" value="HotDog_dom_sf"/>
</dbReference>
<feature type="compositionally biased region" description="Basic residues" evidence="1">
    <location>
        <begin position="517"/>
        <end position="534"/>
    </location>
</feature>
<accession>A0A9W4XIL7</accession>
<evidence type="ECO:0000313" key="3">
    <source>
        <dbReference type="Proteomes" id="UP001152607"/>
    </source>
</evidence>
<dbReference type="Proteomes" id="UP001152607">
    <property type="component" value="Unassembled WGS sequence"/>
</dbReference>
<dbReference type="GO" id="GO:0019171">
    <property type="term" value="F:(3R)-hydroxyacyl-[acyl-carrier-protein] dehydratase activity"/>
    <property type="evidence" value="ECO:0007669"/>
    <property type="project" value="TreeGrafter"/>
</dbReference>
<dbReference type="GO" id="GO:0005739">
    <property type="term" value="C:mitochondrion"/>
    <property type="evidence" value="ECO:0007669"/>
    <property type="project" value="TreeGrafter"/>
</dbReference>
<proteinExistence type="predicted"/>
<dbReference type="PANTHER" id="PTHR28152:SF1">
    <property type="entry name" value="HYDROXYACYL-THIOESTER DEHYDRATASE TYPE 2, MITOCHONDRIAL"/>
    <property type="match status" value="1"/>
</dbReference>
<sequence>MLLQPQCLARTYRSTINATPWRRLLRCPYSTTINTTQATPSANTNGYPAWFQTLREEMLNRELPALNEYPSKTQEEKLAATLSPYLPAGFKPTFRSRPLSNGTSQSHTIGNHLVFFNPIIPTNELLPDGTDRLHSPALSDNPFTRRMWAGGSVKVYPPAYFQPAFENGWDLDRPHICVERIKEVSLRGQGASTKIFIVVERRFAAVQALEISMAARMYKGSGGIAEFFKQQARKGEEWGDAYLIEERNLVFMHEKSQDEIEAAASGEAAPIRYLKAPGPPEFSHSMKPTRDLLSRFSALTFNSHAIHLDEQYCKRTEGHRNTLVHGPLTLMLMLKFIASHLDDMTGPQRIIKSIEYKNLAPLYSTEKLRVCARERGKTILEGDITFDVWIEGPVADTMAVKGTVTCGFRPPGIRHVDPGLSPLRPIAKTFTKGKYSVQLADDEYDTLPKWLVPVAPRVSLIRSYHSPLPVRESSDEEQEAKSAFRKRGTRVIFTDSGAIPSLRTVAFGPARDEPLPRRKPRREGKGKKKSSLSH</sequence>
<name>A0A9W4XIL7_9PLEO</name>
<evidence type="ECO:0000313" key="2">
    <source>
        <dbReference type="EMBL" id="CAI6333319.1"/>
    </source>
</evidence>
<dbReference type="InterPro" id="IPR052741">
    <property type="entry name" value="Mitochondrial_HTD2"/>
</dbReference>
<reference evidence="2" key="1">
    <citation type="submission" date="2023-01" db="EMBL/GenBank/DDBJ databases">
        <authorList>
            <person name="Van Ghelder C."/>
            <person name="Rancurel C."/>
        </authorList>
    </citation>
    <scope>NUCLEOTIDE SEQUENCE</scope>
    <source>
        <strain evidence="2">CNCM I-4278</strain>
    </source>
</reference>
<dbReference type="EMBL" id="CAOQHR010000004">
    <property type="protein sequence ID" value="CAI6333319.1"/>
    <property type="molecule type" value="Genomic_DNA"/>
</dbReference>
<organism evidence="2 3">
    <name type="scientific">Periconia digitata</name>
    <dbReference type="NCBI Taxonomy" id="1303443"/>
    <lineage>
        <taxon>Eukaryota</taxon>
        <taxon>Fungi</taxon>
        <taxon>Dikarya</taxon>
        <taxon>Ascomycota</taxon>
        <taxon>Pezizomycotina</taxon>
        <taxon>Dothideomycetes</taxon>
        <taxon>Pleosporomycetidae</taxon>
        <taxon>Pleosporales</taxon>
        <taxon>Massarineae</taxon>
        <taxon>Periconiaceae</taxon>
        <taxon>Periconia</taxon>
    </lineage>
</organism>
<dbReference type="SUPFAM" id="SSF54637">
    <property type="entry name" value="Thioesterase/thiol ester dehydrase-isomerase"/>
    <property type="match status" value="1"/>
</dbReference>